<proteinExistence type="predicted"/>
<gene>
    <name evidence="2" type="ORF">A5888_002650</name>
</gene>
<dbReference type="InterPro" id="IPR003741">
    <property type="entry name" value="LUD_dom"/>
</dbReference>
<dbReference type="PANTHER" id="PTHR36179:SF2">
    <property type="entry name" value="LUD DOMAIN-CONTAINING PROTEIN"/>
    <property type="match status" value="1"/>
</dbReference>
<dbReference type="AlphaFoldDB" id="A0A242K4U3"/>
<sequence length="278" mass="31759">MFIDAQYFITFIIAKEAVKWQLKLSRQHDYRQFFSPHFYGSMEVFISLKIEKRFHSYYTTKGDTYMESYLKNYHTTLAEKVKKKLIQRNFNTIICETLEEAKEEALLLIDKQAVVAFGGSVTLEKSGLIDALYDRNQRIINRELAADITERHQLMKQSLLSDVYLTSINGLTDNGILVNMDSVGNRVAALTYGPDKVFAFVGINKIYGDLETTISMVRNVSAPKNAFRLELKQTPCVRTGSCGDCLKEECICSTLAITRRSKLSNRITLFLILEEIGL</sequence>
<feature type="domain" description="LUD" evidence="1">
    <location>
        <begin position="79"/>
        <end position="253"/>
    </location>
</feature>
<name>A0A242K4U3_9ENTE</name>
<dbReference type="EMBL" id="NGMM01000004">
    <property type="protein sequence ID" value="OTP14549.1"/>
    <property type="molecule type" value="Genomic_DNA"/>
</dbReference>
<dbReference type="Pfam" id="PF02589">
    <property type="entry name" value="LUD_dom"/>
    <property type="match status" value="1"/>
</dbReference>
<accession>A0A242K4U3</accession>
<reference evidence="2" key="1">
    <citation type="submission" date="2017-05" db="EMBL/GenBank/DDBJ databases">
        <title>The Genome Sequence of Enterococcus sp. 9E7_DIV0242.</title>
        <authorList>
            <consortium name="The Broad Institute Genomics Platform"/>
            <consortium name="The Broad Institute Genomic Center for Infectious Diseases"/>
            <person name="Earl A."/>
            <person name="Manson A."/>
            <person name="Schwartman J."/>
            <person name="Gilmore M."/>
            <person name="Abouelleil A."/>
            <person name="Cao P."/>
            <person name="Chapman S."/>
            <person name="Cusick C."/>
            <person name="Shea T."/>
            <person name="Young S."/>
            <person name="Neafsey D."/>
            <person name="Nusbaum C."/>
            <person name="Birren B."/>
        </authorList>
    </citation>
    <scope>NUCLEOTIDE SEQUENCE [LARGE SCALE GENOMIC DNA]</scope>
    <source>
        <strain evidence="2">9E7_DIV0242</strain>
    </source>
</reference>
<organism evidence="2">
    <name type="scientific">Candidatus Enterococcus clewellii</name>
    <dbReference type="NCBI Taxonomy" id="1834193"/>
    <lineage>
        <taxon>Bacteria</taxon>
        <taxon>Bacillati</taxon>
        <taxon>Bacillota</taxon>
        <taxon>Bacilli</taxon>
        <taxon>Lactobacillales</taxon>
        <taxon>Enterococcaceae</taxon>
        <taxon>Enterococcus</taxon>
    </lineage>
</organism>
<comment type="caution">
    <text evidence="2">The sequence shown here is derived from an EMBL/GenBank/DDBJ whole genome shotgun (WGS) entry which is preliminary data.</text>
</comment>
<evidence type="ECO:0000313" key="2">
    <source>
        <dbReference type="EMBL" id="OTP14549.1"/>
    </source>
</evidence>
<evidence type="ECO:0000259" key="1">
    <source>
        <dbReference type="Pfam" id="PF02589"/>
    </source>
</evidence>
<protein>
    <recommendedName>
        <fullName evidence="1">LUD domain-containing protein</fullName>
    </recommendedName>
</protein>
<dbReference type="PANTHER" id="PTHR36179">
    <property type="entry name" value="LUD_DOM DOMAIN-CONTAINING PROTEIN"/>
    <property type="match status" value="1"/>
</dbReference>